<evidence type="ECO:0000313" key="1">
    <source>
        <dbReference type="EMBL" id="KAG9188916.1"/>
    </source>
</evidence>
<dbReference type="EMBL" id="JAANER010000006">
    <property type="protein sequence ID" value="KAG9188916.1"/>
    <property type="molecule type" value="Genomic_DNA"/>
</dbReference>
<name>A0AAD4FFY0_9PLEO</name>
<proteinExistence type="predicted"/>
<organism evidence="1 2">
    <name type="scientific">Alternaria panax</name>
    <dbReference type="NCBI Taxonomy" id="48097"/>
    <lineage>
        <taxon>Eukaryota</taxon>
        <taxon>Fungi</taxon>
        <taxon>Dikarya</taxon>
        <taxon>Ascomycota</taxon>
        <taxon>Pezizomycotina</taxon>
        <taxon>Dothideomycetes</taxon>
        <taxon>Pleosporomycetidae</taxon>
        <taxon>Pleosporales</taxon>
        <taxon>Pleosporineae</taxon>
        <taxon>Pleosporaceae</taxon>
        <taxon>Alternaria</taxon>
        <taxon>Alternaria sect. Panax</taxon>
    </lineage>
</organism>
<comment type="caution">
    <text evidence="1">The sequence shown here is derived from an EMBL/GenBank/DDBJ whole genome shotgun (WGS) entry which is preliminary data.</text>
</comment>
<accession>A0AAD4FFY0</accession>
<dbReference type="Proteomes" id="UP001199106">
    <property type="component" value="Unassembled WGS sequence"/>
</dbReference>
<sequence>MSAKRINKIAEGVDGTGGVDGYCWITYTLTKAGCGLTVFTRNLTCELEKGVEVPEDLWVAMSRPSGIDKYHAAIAKRLDEETGEHRILDA</sequence>
<evidence type="ECO:0000313" key="2">
    <source>
        <dbReference type="Proteomes" id="UP001199106"/>
    </source>
</evidence>
<gene>
    <name evidence="1" type="ORF">G6011_07621</name>
</gene>
<protein>
    <submittedName>
        <fullName evidence="1">Uncharacterized protein</fullName>
    </submittedName>
</protein>
<keyword evidence="2" id="KW-1185">Reference proteome</keyword>
<reference evidence="1" key="1">
    <citation type="submission" date="2021-07" db="EMBL/GenBank/DDBJ databases">
        <title>Genome Resource of American Ginseng Black Spot Pathogen Alternaria panax.</title>
        <authorList>
            <person name="Qiu C."/>
            <person name="Wang W."/>
            <person name="Liu Z."/>
        </authorList>
    </citation>
    <scope>NUCLEOTIDE SEQUENCE</scope>
    <source>
        <strain evidence="1">BNCC115425</strain>
    </source>
</reference>
<dbReference type="AlphaFoldDB" id="A0AAD4FFY0"/>